<feature type="domain" description="HIT" evidence="3">
    <location>
        <begin position="15"/>
        <end position="108"/>
    </location>
</feature>
<reference evidence="5" key="1">
    <citation type="journal article" date="2023" name="Arch. Microbiol.">
        <title>Desulfoferula mesophilus gen. nov. sp. nov., a mesophilic sulfate-reducing bacterium isolated from a brackish lake sediment.</title>
        <authorList>
            <person name="Watanabe T."/>
            <person name="Yabe T."/>
            <person name="Tsuji J.M."/>
            <person name="Fukui M."/>
        </authorList>
    </citation>
    <scope>NUCLEOTIDE SEQUENCE [LARGE SCALE GENOMIC DNA]</scope>
    <source>
        <strain evidence="5">12FAK</strain>
    </source>
</reference>
<evidence type="ECO:0000256" key="2">
    <source>
        <dbReference type="PIRSR" id="PIRSR601310-3"/>
    </source>
</evidence>
<dbReference type="KEGG" id="dmp:FAK_22950"/>
<dbReference type="SUPFAM" id="SSF54197">
    <property type="entry name" value="HIT-like"/>
    <property type="match status" value="1"/>
</dbReference>
<dbReference type="InterPro" id="IPR036265">
    <property type="entry name" value="HIT-like_sf"/>
</dbReference>
<dbReference type="GO" id="GO:0016787">
    <property type="term" value="F:hydrolase activity"/>
    <property type="evidence" value="ECO:0007669"/>
    <property type="project" value="UniProtKB-KW"/>
</dbReference>
<organism evidence="4 5">
    <name type="scientific">Desulfoferula mesophila</name>
    <dbReference type="NCBI Taxonomy" id="3058419"/>
    <lineage>
        <taxon>Bacteria</taxon>
        <taxon>Pseudomonadati</taxon>
        <taxon>Thermodesulfobacteriota</taxon>
        <taxon>Desulfarculia</taxon>
        <taxon>Desulfarculales</taxon>
        <taxon>Desulfarculaceae</taxon>
        <taxon>Desulfoferula</taxon>
    </lineage>
</organism>
<keyword evidence="4" id="KW-0378">Hydrolase</keyword>
<name>A0AAU9EKY2_9BACT</name>
<dbReference type="EMBL" id="AP028679">
    <property type="protein sequence ID" value="BEQ15229.1"/>
    <property type="molecule type" value="Genomic_DNA"/>
</dbReference>
<accession>A0AAU9EKY2</accession>
<gene>
    <name evidence="4" type="ORF">FAK_22950</name>
</gene>
<feature type="short sequence motif" description="Histidine triad motif" evidence="2">
    <location>
        <begin position="99"/>
        <end position="103"/>
    </location>
</feature>
<dbReference type="GO" id="GO:0009117">
    <property type="term" value="P:nucleotide metabolic process"/>
    <property type="evidence" value="ECO:0007669"/>
    <property type="project" value="TreeGrafter"/>
</dbReference>
<protein>
    <submittedName>
        <fullName evidence="4">Hydrolase</fullName>
    </submittedName>
</protein>
<evidence type="ECO:0000313" key="5">
    <source>
        <dbReference type="Proteomes" id="UP001366166"/>
    </source>
</evidence>
<dbReference type="Pfam" id="PF01230">
    <property type="entry name" value="HIT"/>
    <property type="match status" value="1"/>
</dbReference>
<dbReference type="Proteomes" id="UP001366166">
    <property type="component" value="Chromosome"/>
</dbReference>
<evidence type="ECO:0000256" key="1">
    <source>
        <dbReference type="PIRSR" id="PIRSR601310-1"/>
    </source>
</evidence>
<keyword evidence="5" id="KW-1185">Reference proteome</keyword>
<evidence type="ECO:0000259" key="3">
    <source>
        <dbReference type="Pfam" id="PF01230"/>
    </source>
</evidence>
<dbReference type="InterPro" id="IPR039384">
    <property type="entry name" value="HINT"/>
</dbReference>
<evidence type="ECO:0000313" key="4">
    <source>
        <dbReference type="EMBL" id="BEQ15229.1"/>
    </source>
</evidence>
<dbReference type="CDD" id="cd01277">
    <property type="entry name" value="HINT_subgroup"/>
    <property type="match status" value="1"/>
</dbReference>
<dbReference type="PRINTS" id="PR00332">
    <property type="entry name" value="HISTRIAD"/>
</dbReference>
<dbReference type="RefSeq" id="WP_338599350.1">
    <property type="nucleotide sequence ID" value="NZ_AP028679.1"/>
</dbReference>
<dbReference type="PANTHER" id="PTHR46648">
    <property type="entry name" value="HIT FAMILY PROTEIN 1"/>
    <property type="match status" value="1"/>
</dbReference>
<dbReference type="PANTHER" id="PTHR46648:SF1">
    <property type="entry name" value="ADENOSINE 5'-MONOPHOSPHORAMIDASE HNT1"/>
    <property type="match status" value="1"/>
</dbReference>
<dbReference type="InterPro" id="IPR011146">
    <property type="entry name" value="HIT-like"/>
</dbReference>
<proteinExistence type="predicted"/>
<dbReference type="InterPro" id="IPR001310">
    <property type="entry name" value="Histidine_triad_HIT"/>
</dbReference>
<sequence>MSEEGCIFCDIVAGKVPCYKVYEDERTLAFMDVNPVTPGHVLVVPKNHVENLLEMVPGDLAAVHQTTQKIAAAIMKGLNPGGIAILQLNGKGANQVVMHYHVHLIPRNRPKDKLKILEWEPKKGNVRSIKSKMEKIIGGM</sequence>
<dbReference type="Gene3D" id="3.30.428.10">
    <property type="entry name" value="HIT-like"/>
    <property type="match status" value="1"/>
</dbReference>
<dbReference type="AlphaFoldDB" id="A0AAU9EKY2"/>
<feature type="active site" description="Tele-AMP-histidine intermediate" evidence="1">
    <location>
        <position position="101"/>
    </location>
</feature>